<protein>
    <submittedName>
        <fullName evidence="2">Uncharacterized protein</fullName>
    </submittedName>
</protein>
<evidence type="ECO:0000313" key="3">
    <source>
        <dbReference type="Proteomes" id="UP000636709"/>
    </source>
</evidence>
<dbReference type="OrthoDB" id="696333at2759"/>
<feature type="compositionally biased region" description="Acidic residues" evidence="1">
    <location>
        <begin position="219"/>
        <end position="231"/>
    </location>
</feature>
<feature type="compositionally biased region" description="Basic and acidic residues" evidence="1">
    <location>
        <begin position="144"/>
        <end position="158"/>
    </location>
</feature>
<accession>A0A834ZW00</accession>
<sequence length="329" mass="37365">MWVPPSPVTNTSPYTRPVTAFPSRARHHAMARPSVTAALLLLFSFLIAVGHCRPVEPQPAATDADESAAAAAAATIAGEENGLPNPTLIPTESADQVILPLPAEGFLRLPFHRLRHHHRPCRHGPFHRHLWLAARHHGALFGDEPRAVAEPDPDRSIPDGDGEVEEVASKEPSFGDADGAHEEEGAAVRAWKKEMMRRWFHFHGHHGMRHHHRLHHGDEEESHDQAEEEAAAEGSLNLKRIHHGRHHEEEDEEEKDGMRKRFRHAEHDDSDSDDEEVEEMVRRFRKAIMQRRFRHGRRFHHHGHRHGVEADAQEEGGVVSWIKGLMNRF</sequence>
<organism evidence="2 3">
    <name type="scientific">Digitaria exilis</name>
    <dbReference type="NCBI Taxonomy" id="1010633"/>
    <lineage>
        <taxon>Eukaryota</taxon>
        <taxon>Viridiplantae</taxon>
        <taxon>Streptophyta</taxon>
        <taxon>Embryophyta</taxon>
        <taxon>Tracheophyta</taxon>
        <taxon>Spermatophyta</taxon>
        <taxon>Magnoliopsida</taxon>
        <taxon>Liliopsida</taxon>
        <taxon>Poales</taxon>
        <taxon>Poaceae</taxon>
        <taxon>PACMAD clade</taxon>
        <taxon>Panicoideae</taxon>
        <taxon>Panicodae</taxon>
        <taxon>Paniceae</taxon>
        <taxon>Anthephorinae</taxon>
        <taxon>Digitaria</taxon>
    </lineage>
</organism>
<feature type="region of interest" description="Disordered" evidence="1">
    <location>
        <begin position="144"/>
        <end position="185"/>
    </location>
</feature>
<name>A0A834ZW00_9POAL</name>
<evidence type="ECO:0000256" key="1">
    <source>
        <dbReference type="SAM" id="MobiDB-lite"/>
    </source>
</evidence>
<comment type="caution">
    <text evidence="2">The sequence shown here is derived from an EMBL/GenBank/DDBJ whole genome shotgun (WGS) entry which is preliminary data.</text>
</comment>
<gene>
    <name evidence="2" type="ORF">HU200_067313</name>
</gene>
<evidence type="ECO:0000313" key="2">
    <source>
        <dbReference type="EMBL" id="KAF8642632.1"/>
    </source>
</evidence>
<dbReference type="AlphaFoldDB" id="A0A834ZW00"/>
<dbReference type="EMBL" id="JACEFO010003289">
    <property type="protein sequence ID" value="KAF8642632.1"/>
    <property type="molecule type" value="Genomic_DNA"/>
</dbReference>
<reference evidence="2" key="1">
    <citation type="submission" date="2020-07" db="EMBL/GenBank/DDBJ databases">
        <title>Genome sequence and genetic diversity analysis of an under-domesticated orphan crop, white fonio (Digitaria exilis).</title>
        <authorList>
            <person name="Bennetzen J.L."/>
            <person name="Chen S."/>
            <person name="Ma X."/>
            <person name="Wang X."/>
            <person name="Yssel A.E.J."/>
            <person name="Chaluvadi S.R."/>
            <person name="Johnson M."/>
            <person name="Gangashetty P."/>
            <person name="Hamidou F."/>
            <person name="Sanogo M.D."/>
            <person name="Zwaenepoel A."/>
            <person name="Wallace J."/>
            <person name="Van De Peer Y."/>
            <person name="Van Deynze A."/>
        </authorList>
    </citation>
    <scope>NUCLEOTIDE SEQUENCE</scope>
    <source>
        <tissue evidence="2">Leaves</tissue>
    </source>
</reference>
<feature type="region of interest" description="Disordered" evidence="1">
    <location>
        <begin position="210"/>
        <end position="258"/>
    </location>
</feature>
<proteinExistence type="predicted"/>
<dbReference type="Proteomes" id="UP000636709">
    <property type="component" value="Unassembled WGS sequence"/>
</dbReference>
<keyword evidence="3" id="KW-1185">Reference proteome</keyword>